<feature type="compositionally biased region" description="Polar residues" evidence="2">
    <location>
        <begin position="117"/>
        <end position="128"/>
    </location>
</feature>
<evidence type="ECO:0000313" key="4">
    <source>
        <dbReference type="Proteomes" id="UP000887568"/>
    </source>
</evidence>
<comment type="similarity">
    <text evidence="1">Belongs to the IER family.</text>
</comment>
<dbReference type="PANTHER" id="PTHR15895">
    <property type="entry name" value="IMMEDIATE EARLY RESPONSE GENE"/>
    <property type="match status" value="1"/>
</dbReference>
<evidence type="ECO:0000313" key="3">
    <source>
        <dbReference type="EnsemblMetazoa" id="XP_038045659.1"/>
    </source>
</evidence>
<feature type="compositionally biased region" description="Polar residues" evidence="2">
    <location>
        <begin position="219"/>
        <end position="230"/>
    </location>
</feature>
<dbReference type="AlphaFoldDB" id="A0A913Z185"/>
<feature type="compositionally biased region" description="Polar residues" evidence="2">
    <location>
        <begin position="159"/>
        <end position="168"/>
    </location>
</feature>
<feature type="region of interest" description="Disordered" evidence="2">
    <location>
        <begin position="192"/>
        <end position="273"/>
    </location>
</feature>
<reference evidence="3" key="1">
    <citation type="submission" date="2022-11" db="UniProtKB">
        <authorList>
            <consortium name="EnsemblMetazoa"/>
        </authorList>
    </citation>
    <scope>IDENTIFICATION</scope>
</reference>
<dbReference type="GeneID" id="119720167"/>
<dbReference type="Pfam" id="PF05760">
    <property type="entry name" value="IER"/>
    <property type="match status" value="1"/>
</dbReference>
<evidence type="ECO:0008006" key="5">
    <source>
        <dbReference type="Google" id="ProtNLM"/>
    </source>
</evidence>
<dbReference type="EnsemblMetazoa" id="XM_038189731.1">
    <property type="protein sequence ID" value="XP_038045659.1"/>
    <property type="gene ID" value="LOC119720167"/>
</dbReference>
<dbReference type="InterPro" id="IPR008653">
    <property type="entry name" value="IER"/>
</dbReference>
<dbReference type="Proteomes" id="UP000887568">
    <property type="component" value="Unplaced"/>
</dbReference>
<protein>
    <recommendedName>
        <fullName evidence="5">Immediate early response gene 5-like protein</fullName>
    </recommendedName>
</protein>
<dbReference type="RefSeq" id="XP_038045659.1">
    <property type="nucleotide sequence ID" value="XM_038189731.1"/>
</dbReference>
<keyword evidence="4" id="KW-1185">Reference proteome</keyword>
<dbReference type="OMA" id="TAYMMEN"/>
<feature type="compositionally biased region" description="Polar residues" evidence="2">
    <location>
        <begin position="247"/>
        <end position="267"/>
    </location>
</feature>
<evidence type="ECO:0000256" key="1">
    <source>
        <dbReference type="ARBA" id="ARBA00006186"/>
    </source>
</evidence>
<organism evidence="3 4">
    <name type="scientific">Patiria miniata</name>
    <name type="common">Bat star</name>
    <name type="synonym">Asterina miniata</name>
    <dbReference type="NCBI Taxonomy" id="46514"/>
    <lineage>
        <taxon>Eukaryota</taxon>
        <taxon>Metazoa</taxon>
        <taxon>Echinodermata</taxon>
        <taxon>Eleutherozoa</taxon>
        <taxon>Asterozoa</taxon>
        <taxon>Asteroidea</taxon>
        <taxon>Valvatacea</taxon>
        <taxon>Valvatida</taxon>
        <taxon>Asterinidae</taxon>
        <taxon>Patiria</taxon>
    </lineage>
</organism>
<evidence type="ECO:0000256" key="2">
    <source>
        <dbReference type="SAM" id="MobiDB-lite"/>
    </source>
</evidence>
<name>A0A913Z185_PATMI</name>
<feature type="region of interest" description="Disordered" evidence="2">
    <location>
        <begin position="56"/>
        <end position="178"/>
    </location>
</feature>
<dbReference type="OrthoDB" id="6358394at2759"/>
<feature type="compositionally biased region" description="Acidic residues" evidence="2">
    <location>
        <begin position="66"/>
        <end position="75"/>
    </location>
</feature>
<accession>A0A913Z185</accession>
<feature type="compositionally biased region" description="Basic and acidic residues" evidence="2">
    <location>
        <begin position="145"/>
        <end position="156"/>
    </location>
</feature>
<sequence>MEAQQIITMSINKITGSRGQRGGVNLRRNLLVATVLHSARAMYYEEMCNRMARNAELQSSERDMSDEAEEDDCTESPDWGDSSNSEEESSMEQSCERVEAESTEPPMAKMEDKENCQPAQPTDSSSLQARLEKPELGSTPLVAEAKSDSSSDKERSVLGQKNTNSPPSTFGCKACKRKRSDSAEELREACESILPKRAKSSDSECQTEELPSTTTPPTKQNSEGSITSLVSIFKSGFHGLSGDANPNGKSTNIGSSGNHLQQSSYGSSMPRPFEQLQMPIAAC</sequence>
<proteinExistence type="inferred from homology"/>